<proteinExistence type="predicted"/>
<gene>
    <name evidence="1" type="ORF">KL86DYS2_12968</name>
</gene>
<reference evidence="1" key="1">
    <citation type="submission" date="2016-04" db="EMBL/GenBank/DDBJ databases">
        <authorList>
            <person name="Evans L.H."/>
            <person name="Alamgir A."/>
            <person name="Owens N."/>
            <person name="Weber N.D."/>
            <person name="Virtaneva K."/>
            <person name="Barbian K."/>
            <person name="Babar A."/>
            <person name="Rosenke K."/>
        </authorList>
    </citation>
    <scope>NUCLEOTIDE SEQUENCE</scope>
    <source>
        <strain evidence="1">86-2</strain>
    </source>
</reference>
<name>A0A212K3X3_9BACT</name>
<dbReference type="EMBL" id="FLUL01000001">
    <property type="protein sequence ID" value="SBW06409.1"/>
    <property type="molecule type" value="Genomic_DNA"/>
</dbReference>
<dbReference type="AlphaFoldDB" id="A0A212K3X3"/>
<evidence type="ECO:0000313" key="1">
    <source>
        <dbReference type="EMBL" id="SBW06409.1"/>
    </source>
</evidence>
<organism evidence="1">
    <name type="scientific">uncultured Dysgonomonas sp</name>
    <dbReference type="NCBI Taxonomy" id="206096"/>
    <lineage>
        <taxon>Bacteria</taxon>
        <taxon>Pseudomonadati</taxon>
        <taxon>Bacteroidota</taxon>
        <taxon>Bacteroidia</taxon>
        <taxon>Bacteroidales</taxon>
        <taxon>Dysgonomonadaceae</taxon>
        <taxon>Dysgonomonas</taxon>
        <taxon>environmental samples</taxon>
    </lineage>
</organism>
<sequence length="63" mass="7653">MEKRETTKAVNNAMEYAEGICTDWKPIRQWECKEIEMIWFKPDQLKELIRYCIDLGENRSNQK</sequence>
<protein>
    <submittedName>
        <fullName evidence="1">Uncharacterized protein</fullName>
    </submittedName>
</protein>
<accession>A0A212K3X3</accession>